<keyword evidence="3" id="KW-1185">Reference proteome</keyword>
<comment type="caution">
    <text evidence="2">The sequence shown here is derived from an EMBL/GenBank/DDBJ whole genome shotgun (WGS) entry which is preliminary data.</text>
</comment>
<feature type="transmembrane region" description="Helical" evidence="1">
    <location>
        <begin position="12"/>
        <end position="30"/>
    </location>
</feature>
<organism evidence="2 3">
    <name type="scientific">Prymnesium parvum</name>
    <name type="common">Toxic golden alga</name>
    <dbReference type="NCBI Taxonomy" id="97485"/>
    <lineage>
        <taxon>Eukaryota</taxon>
        <taxon>Haptista</taxon>
        <taxon>Haptophyta</taxon>
        <taxon>Prymnesiophyceae</taxon>
        <taxon>Prymnesiales</taxon>
        <taxon>Prymnesiaceae</taxon>
        <taxon>Prymnesium</taxon>
    </lineage>
</organism>
<reference evidence="2 3" key="1">
    <citation type="journal article" date="2024" name="Science">
        <title>Giant polyketide synthase enzymes in the biosynthesis of giant marine polyether toxins.</title>
        <authorList>
            <person name="Fallon T.R."/>
            <person name="Shende V.V."/>
            <person name="Wierzbicki I.H."/>
            <person name="Pendleton A.L."/>
            <person name="Watervoot N.F."/>
            <person name="Auber R.P."/>
            <person name="Gonzalez D.J."/>
            <person name="Wisecaver J.H."/>
            <person name="Moore B.S."/>
        </authorList>
    </citation>
    <scope>NUCLEOTIDE SEQUENCE [LARGE SCALE GENOMIC DNA]</scope>
    <source>
        <strain evidence="2 3">12B1</strain>
    </source>
</reference>
<keyword evidence="1" id="KW-0812">Transmembrane</keyword>
<name>A0AB34IJY7_PRYPA</name>
<dbReference type="Proteomes" id="UP001515480">
    <property type="component" value="Unassembled WGS sequence"/>
</dbReference>
<keyword evidence="1" id="KW-0472">Membrane</keyword>
<proteinExistence type="predicted"/>
<evidence type="ECO:0008006" key="4">
    <source>
        <dbReference type="Google" id="ProtNLM"/>
    </source>
</evidence>
<dbReference type="EMBL" id="JBGBPQ010000025">
    <property type="protein sequence ID" value="KAL1499286.1"/>
    <property type="molecule type" value="Genomic_DNA"/>
</dbReference>
<protein>
    <recommendedName>
        <fullName evidence="4">Phospholipase B-like</fullName>
    </recommendedName>
</protein>
<keyword evidence="1" id="KW-1133">Transmembrane helix</keyword>
<accession>A0AB34IJY7</accession>
<sequence>MLLQQGGRRNGPLISTAGLAVLVLVGWYTHGRAAYGSMVSWTTFPIGWPSPPFDQLDCKHEMYNTNITCQVLVHCLEKEGLELLTSDKDRDMVFWYSQPLSHMTTQAAAAYAAARWETAKLLQFLVGSYHENYRPYYVTTARGQLSPGSVHGALWYTAGAVPRYREWWKHMDELCPISRSAPTVIGPATQASLHEIMKVCMHGIGHGGLVAAKSLQLGSQFPACGFVSSTTTKDIHAAVDTCTAGPSKALNSFCAEGLYHGVFETYDHLEQGVDWWYPCGEPDFPYPEKCFFWLFTVIGQNAVNHAMSDPRAYVDTTKSNFNMMLQRTQVVFSMPVDRTCDLPSEVATLGCIDGLAALSSCDQPWCVVIQDRMLAAIGSPWSLVNMCTLLVKPELFDKEPEVAERRWLSCVSGSSRYGVVENQCDSLLTVAWQSNSTRLKAYRVCWTTYGDSYSPFSPETQLGFAGSRYSQRRTIQWDWDWWVKSDVVNPAASNDWMGAADRPLREVAPGSTAL</sequence>
<dbReference type="AlphaFoldDB" id="A0AB34IJY7"/>
<evidence type="ECO:0000256" key="1">
    <source>
        <dbReference type="SAM" id="Phobius"/>
    </source>
</evidence>
<evidence type="ECO:0000313" key="3">
    <source>
        <dbReference type="Proteomes" id="UP001515480"/>
    </source>
</evidence>
<evidence type="ECO:0000313" key="2">
    <source>
        <dbReference type="EMBL" id="KAL1499286.1"/>
    </source>
</evidence>
<gene>
    <name evidence="2" type="ORF">AB1Y20_011495</name>
</gene>